<protein>
    <submittedName>
        <fullName evidence="2">Uncharacterized protein</fullName>
    </submittedName>
</protein>
<sequence length="377" mass="40519">MGASANMGNKRGWGWHVCQVGMGAGASAWNERGCAEQVHGIKGGAGGRRVYGMGAGAGAGVWNGHGCKHGEWVGVQPQMAAFRITTDSAKRPRIEPKKLFFGGTGIRGPTQKWGCGAPHKFFGSACGGRGSPLERSVGSPTSSFCKMWAAPPQMWAAPLGVGLPMKLGNELTLRVPKKGSLRNIFAAKIKPKPMWDYMFYVQRALVTNNTRKPVSRLSEQTGLPSRQTGLGFDLHPNPSPSPNKPVVMLFPGSVDVLDEEHLVSAGGFGARGSVDENKEDGVEVGVSDVFPDPIDMIAQDALKDSGVAVVDFSAFLDGSNKQDVADSISSSFKKAGLVYIHSTTEFHPNRSRRYSTHREEHCPTQRSPSKCTPQDRW</sequence>
<organism evidence="2 3">
    <name type="scientific">Mycena albidolilacea</name>
    <dbReference type="NCBI Taxonomy" id="1033008"/>
    <lineage>
        <taxon>Eukaryota</taxon>
        <taxon>Fungi</taxon>
        <taxon>Dikarya</taxon>
        <taxon>Basidiomycota</taxon>
        <taxon>Agaricomycotina</taxon>
        <taxon>Agaricomycetes</taxon>
        <taxon>Agaricomycetidae</taxon>
        <taxon>Agaricales</taxon>
        <taxon>Marasmiineae</taxon>
        <taxon>Mycenaceae</taxon>
        <taxon>Mycena</taxon>
    </lineage>
</organism>
<feature type="compositionally biased region" description="Polar residues" evidence="1">
    <location>
        <begin position="212"/>
        <end position="228"/>
    </location>
</feature>
<accession>A0AAD6YX73</accession>
<reference evidence="2" key="1">
    <citation type="submission" date="2023-03" db="EMBL/GenBank/DDBJ databases">
        <title>Massive genome expansion in bonnet fungi (Mycena s.s.) driven by repeated elements and novel gene families across ecological guilds.</title>
        <authorList>
            <consortium name="Lawrence Berkeley National Laboratory"/>
            <person name="Harder C.B."/>
            <person name="Miyauchi S."/>
            <person name="Viragh M."/>
            <person name="Kuo A."/>
            <person name="Thoen E."/>
            <person name="Andreopoulos B."/>
            <person name="Lu D."/>
            <person name="Skrede I."/>
            <person name="Drula E."/>
            <person name="Henrissat B."/>
            <person name="Morin E."/>
            <person name="Kohler A."/>
            <person name="Barry K."/>
            <person name="LaButti K."/>
            <person name="Morin E."/>
            <person name="Salamov A."/>
            <person name="Lipzen A."/>
            <person name="Mereny Z."/>
            <person name="Hegedus B."/>
            <person name="Baldrian P."/>
            <person name="Stursova M."/>
            <person name="Weitz H."/>
            <person name="Taylor A."/>
            <person name="Grigoriev I.V."/>
            <person name="Nagy L.G."/>
            <person name="Martin F."/>
            <person name="Kauserud H."/>
        </authorList>
    </citation>
    <scope>NUCLEOTIDE SEQUENCE</scope>
    <source>
        <strain evidence="2">CBHHK002</strain>
    </source>
</reference>
<evidence type="ECO:0000256" key="1">
    <source>
        <dbReference type="SAM" id="MobiDB-lite"/>
    </source>
</evidence>
<keyword evidence="3" id="KW-1185">Reference proteome</keyword>
<gene>
    <name evidence="2" type="ORF">DFH08DRAFT_827939</name>
</gene>
<dbReference type="Proteomes" id="UP001218218">
    <property type="component" value="Unassembled WGS sequence"/>
</dbReference>
<dbReference type="EMBL" id="JARIHO010000146">
    <property type="protein sequence ID" value="KAJ7301027.1"/>
    <property type="molecule type" value="Genomic_DNA"/>
</dbReference>
<name>A0AAD6YX73_9AGAR</name>
<feature type="region of interest" description="Disordered" evidence="1">
    <location>
        <begin position="212"/>
        <end position="231"/>
    </location>
</feature>
<evidence type="ECO:0000313" key="2">
    <source>
        <dbReference type="EMBL" id="KAJ7301027.1"/>
    </source>
</evidence>
<proteinExistence type="predicted"/>
<comment type="caution">
    <text evidence="2">The sequence shown here is derived from an EMBL/GenBank/DDBJ whole genome shotgun (WGS) entry which is preliminary data.</text>
</comment>
<feature type="compositionally biased region" description="Polar residues" evidence="1">
    <location>
        <begin position="364"/>
        <end position="377"/>
    </location>
</feature>
<dbReference type="AlphaFoldDB" id="A0AAD6YX73"/>
<feature type="region of interest" description="Disordered" evidence="1">
    <location>
        <begin position="349"/>
        <end position="377"/>
    </location>
</feature>
<evidence type="ECO:0000313" key="3">
    <source>
        <dbReference type="Proteomes" id="UP001218218"/>
    </source>
</evidence>